<comment type="caution">
    <text evidence="2">The sequence shown here is derived from an EMBL/GenBank/DDBJ whole genome shotgun (WGS) entry which is preliminary data.</text>
</comment>
<dbReference type="AlphaFoldDB" id="A0AAD5LB20"/>
<accession>A0AAD5LB20</accession>
<gene>
    <name evidence="2" type="ORF">P43SY_006021</name>
</gene>
<feature type="region of interest" description="Disordered" evidence="1">
    <location>
        <begin position="340"/>
        <end position="366"/>
    </location>
</feature>
<name>A0AAD5LB20_PYTIN</name>
<evidence type="ECO:0008006" key="4">
    <source>
        <dbReference type="Google" id="ProtNLM"/>
    </source>
</evidence>
<reference evidence="2" key="1">
    <citation type="submission" date="2021-12" db="EMBL/GenBank/DDBJ databases">
        <title>Prjna785345.</title>
        <authorList>
            <person name="Rujirawat T."/>
            <person name="Krajaejun T."/>
        </authorList>
    </citation>
    <scope>NUCLEOTIDE SEQUENCE</scope>
    <source>
        <strain evidence="2">Pi057C3</strain>
    </source>
</reference>
<evidence type="ECO:0000313" key="2">
    <source>
        <dbReference type="EMBL" id="KAJ0392741.1"/>
    </source>
</evidence>
<organism evidence="2 3">
    <name type="scientific">Pythium insidiosum</name>
    <name type="common">Pythiosis disease agent</name>
    <dbReference type="NCBI Taxonomy" id="114742"/>
    <lineage>
        <taxon>Eukaryota</taxon>
        <taxon>Sar</taxon>
        <taxon>Stramenopiles</taxon>
        <taxon>Oomycota</taxon>
        <taxon>Peronosporomycetes</taxon>
        <taxon>Pythiales</taxon>
        <taxon>Pythiaceae</taxon>
        <taxon>Pythium</taxon>
    </lineage>
</organism>
<dbReference type="EMBL" id="JAKCXM010000581">
    <property type="protein sequence ID" value="KAJ0392741.1"/>
    <property type="molecule type" value="Genomic_DNA"/>
</dbReference>
<protein>
    <recommendedName>
        <fullName evidence="4">Retrotransposon gag domain-containing protein</fullName>
    </recommendedName>
</protein>
<evidence type="ECO:0000313" key="3">
    <source>
        <dbReference type="Proteomes" id="UP001209570"/>
    </source>
</evidence>
<evidence type="ECO:0000256" key="1">
    <source>
        <dbReference type="SAM" id="MobiDB-lite"/>
    </source>
</evidence>
<sequence>MDMETKEESERQVMAREEVPSVAAIQFVIEIADHDSNRVYKFSEACAEGLRYQHHVLKMPANPDSWFSLYELRKVGWPDPALHIDMSVREYRFTTPEEAVLFIERAFKACGYEARHRDNFNDVVYLNLERMTTDMAFMLSLLAAEHEWETSILHYKTDRKQYANPKYFVVADDVHTPQVKAKAAARSLVSLPAEDVEMGAIKWRGKAFADNLTNPARYWFKQLPPEVKSNWKEALNAFHKKYCTDYAPARLTYYRLTQKSDELATNYLYRLNAAAMKAGIAFRDGSMSSDLEEHIQQFFETLHDKTLQMQFRFTPFDSIDDLEKKLIQYETAQIRPAKKQQARRQFEDVPEPTVNKIDSSSRAEETKPVTMFEDQTQFYGVSEAPMKAHGKAVVKVKLGTTVVYEMEFWVADFEAHAFVILGEKPIPLLTYEQLKSPRYRDTYAPVEKI</sequence>
<keyword evidence="3" id="KW-1185">Reference proteome</keyword>
<dbReference type="Proteomes" id="UP001209570">
    <property type="component" value="Unassembled WGS sequence"/>
</dbReference>
<proteinExistence type="predicted"/>